<proteinExistence type="predicted"/>
<evidence type="ECO:0000313" key="1">
    <source>
        <dbReference type="EMBL" id="GFY59624.1"/>
    </source>
</evidence>
<gene>
    <name evidence="1" type="ORF">TNIN_419221</name>
</gene>
<dbReference type="AlphaFoldDB" id="A0A8X6XVU6"/>
<evidence type="ECO:0000313" key="2">
    <source>
        <dbReference type="Proteomes" id="UP000886998"/>
    </source>
</evidence>
<reference evidence="1" key="1">
    <citation type="submission" date="2020-08" db="EMBL/GenBank/DDBJ databases">
        <title>Multicomponent nature underlies the extraordinary mechanical properties of spider dragline silk.</title>
        <authorList>
            <person name="Kono N."/>
            <person name="Nakamura H."/>
            <person name="Mori M."/>
            <person name="Yoshida Y."/>
            <person name="Ohtoshi R."/>
            <person name="Malay A.D."/>
            <person name="Moran D.A.P."/>
            <person name="Tomita M."/>
            <person name="Numata K."/>
            <person name="Arakawa K."/>
        </authorList>
    </citation>
    <scope>NUCLEOTIDE SEQUENCE</scope>
</reference>
<name>A0A8X6XVU6_9ARAC</name>
<dbReference type="Proteomes" id="UP000886998">
    <property type="component" value="Unassembled WGS sequence"/>
</dbReference>
<dbReference type="EMBL" id="BMAV01012702">
    <property type="protein sequence ID" value="GFY59624.1"/>
    <property type="molecule type" value="Genomic_DNA"/>
</dbReference>
<protein>
    <submittedName>
        <fullName evidence="1">Uncharacterized protein</fullName>
    </submittedName>
</protein>
<comment type="caution">
    <text evidence="1">The sequence shown here is derived from an EMBL/GenBank/DDBJ whole genome shotgun (WGS) entry which is preliminary data.</text>
</comment>
<organism evidence="1 2">
    <name type="scientific">Trichonephila inaurata madagascariensis</name>
    <dbReference type="NCBI Taxonomy" id="2747483"/>
    <lineage>
        <taxon>Eukaryota</taxon>
        <taxon>Metazoa</taxon>
        <taxon>Ecdysozoa</taxon>
        <taxon>Arthropoda</taxon>
        <taxon>Chelicerata</taxon>
        <taxon>Arachnida</taxon>
        <taxon>Araneae</taxon>
        <taxon>Araneomorphae</taxon>
        <taxon>Entelegynae</taxon>
        <taxon>Araneoidea</taxon>
        <taxon>Nephilidae</taxon>
        <taxon>Trichonephila</taxon>
        <taxon>Trichonephila inaurata</taxon>
    </lineage>
</organism>
<accession>A0A8X6XVU6</accession>
<keyword evidence="2" id="KW-1185">Reference proteome</keyword>
<sequence>MSLHIESEQVSRHQILFRISQGSFVAVILSVRSQNSKSYKRYENENHIFQLDFICSIRLQRINLCVPKLLEFLKCNLNQHCFDNPLRQKDK</sequence>